<comment type="caution">
    <text evidence="7">The sequence shown here is derived from an EMBL/GenBank/DDBJ whole genome shotgun (WGS) entry which is preliminary data.</text>
</comment>
<dbReference type="PROSITE" id="PS51898">
    <property type="entry name" value="TYR_RECOMBINASE"/>
    <property type="match status" value="1"/>
</dbReference>
<keyword evidence="4" id="KW-0233">DNA recombination</keyword>
<feature type="region of interest" description="Disordered" evidence="5">
    <location>
        <begin position="441"/>
        <end position="546"/>
    </location>
</feature>
<feature type="domain" description="Tyr recombinase" evidence="6">
    <location>
        <begin position="234"/>
        <end position="436"/>
    </location>
</feature>
<dbReference type="InterPro" id="IPR002104">
    <property type="entry name" value="Integrase_catalytic"/>
</dbReference>
<evidence type="ECO:0000313" key="7">
    <source>
        <dbReference type="EMBL" id="MFD2485695.1"/>
    </source>
</evidence>
<evidence type="ECO:0000256" key="2">
    <source>
        <dbReference type="ARBA" id="ARBA00022908"/>
    </source>
</evidence>
<evidence type="ECO:0000259" key="6">
    <source>
        <dbReference type="PROSITE" id="PS51898"/>
    </source>
</evidence>
<reference evidence="8" key="1">
    <citation type="journal article" date="2019" name="Int. J. Syst. Evol. Microbiol.">
        <title>The Global Catalogue of Microorganisms (GCM) 10K type strain sequencing project: providing services to taxonomists for standard genome sequencing and annotation.</title>
        <authorList>
            <consortium name="The Broad Institute Genomics Platform"/>
            <consortium name="The Broad Institute Genome Sequencing Center for Infectious Disease"/>
            <person name="Wu L."/>
            <person name="Ma J."/>
        </authorList>
    </citation>
    <scope>NUCLEOTIDE SEQUENCE [LARGE SCALE GENOMIC DNA]</scope>
    <source>
        <strain evidence="8">CGMCC 4.7638</strain>
    </source>
</reference>
<comment type="similarity">
    <text evidence="1">Belongs to the 'phage' integrase family.</text>
</comment>
<feature type="compositionally biased region" description="Polar residues" evidence="5">
    <location>
        <begin position="509"/>
        <end position="526"/>
    </location>
</feature>
<gene>
    <name evidence="7" type="ORF">ACFSUT_35850</name>
</gene>
<keyword evidence="3" id="KW-0238">DNA-binding</keyword>
<dbReference type="InterPro" id="IPR013762">
    <property type="entry name" value="Integrase-like_cat_sf"/>
</dbReference>
<protein>
    <submittedName>
        <fullName evidence="7">Tyrosine-type recombinase/integrase</fullName>
    </submittedName>
</protein>
<keyword evidence="2" id="KW-0229">DNA integration</keyword>
<dbReference type="InterPro" id="IPR010998">
    <property type="entry name" value="Integrase_recombinase_N"/>
</dbReference>
<dbReference type="CDD" id="cd01189">
    <property type="entry name" value="INT_ICEBs1_C_like"/>
    <property type="match status" value="1"/>
</dbReference>
<evidence type="ECO:0000313" key="8">
    <source>
        <dbReference type="Proteomes" id="UP001597542"/>
    </source>
</evidence>
<name>A0ABW5ICH9_9PSEU</name>
<dbReference type="PANTHER" id="PTHR30349">
    <property type="entry name" value="PHAGE INTEGRASE-RELATED"/>
    <property type="match status" value="1"/>
</dbReference>
<keyword evidence="8" id="KW-1185">Reference proteome</keyword>
<evidence type="ECO:0000256" key="1">
    <source>
        <dbReference type="ARBA" id="ARBA00008857"/>
    </source>
</evidence>
<dbReference type="InterPro" id="IPR050090">
    <property type="entry name" value="Tyrosine_recombinase_XerCD"/>
</dbReference>
<accession>A0ABW5ICH9</accession>
<dbReference type="Pfam" id="PF00589">
    <property type="entry name" value="Phage_integrase"/>
    <property type="match status" value="1"/>
</dbReference>
<organism evidence="7 8">
    <name type="scientific">Amycolatopsis albidoflavus</name>
    <dbReference type="NCBI Taxonomy" id="102226"/>
    <lineage>
        <taxon>Bacteria</taxon>
        <taxon>Bacillati</taxon>
        <taxon>Actinomycetota</taxon>
        <taxon>Actinomycetes</taxon>
        <taxon>Pseudonocardiales</taxon>
        <taxon>Pseudonocardiaceae</taxon>
        <taxon>Amycolatopsis</taxon>
    </lineage>
</organism>
<dbReference type="Pfam" id="PF14659">
    <property type="entry name" value="Phage_int_SAM_3"/>
    <property type="match status" value="1"/>
</dbReference>
<feature type="compositionally biased region" description="Pro residues" evidence="5">
    <location>
        <begin position="465"/>
        <end position="482"/>
    </location>
</feature>
<evidence type="ECO:0000256" key="3">
    <source>
        <dbReference type="ARBA" id="ARBA00023125"/>
    </source>
</evidence>
<dbReference type="Gene3D" id="1.10.443.10">
    <property type="entry name" value="Intergrase catalytic core"/>
    <property type="match status" value="1"/>
</dbReference>
<dbReference type="Gene3D" id="1.10.150.130">
    <property type="match status" value="1"/>
</dbReference>
<dbReference type="InterPro" id="IPR004107">
    <property type="entry name" value="Integrase_SAM-like_N"/>
</dbReference>
<dbReference type="EMBL" id="JBHUKQ010000017">
    <property type="protein sequence ID" value="MFD2485695.1"/>
    <property type="molecule type" value="Genomic_DNA"/>
</dbReference>
<dbReference type="Proteomes" id="UP001597542">
    <property type="component" value="Unassembled WGS sequence"/>
</dbReference>
<evidence type="ECO:0000256" key="5">
    <source>
        <dbReference type="SAM" id="MobiDB-lite"/>
    </source>
</evidence>
<evidence type="ECO:0000256" key="4">
    <source>
        <dbReference type="ARBA" id="ARBA00023172"/>
    </source>
</evidence>
<sequence>MRAGARRYIRAFVVRIRLLDGKVRLRPLRRWCHFSNCRGRLVGPPSRHGLTSRLSGRMTERGVVACREVVMAWVEQSGRCSWRVRYRRAGGGVGSVPGFATRRAAAGYAGDMESDQRRKVWVDPADGRVLFEDWVRRWLPVQDLDPRTVDNYDSYLRCHLLARFGATPIGEITALQVDEWKTAAAEAGYAAATVASWAKLLSMILADAVDERLIAVNPVRQRRRRGRRCRTLVRERVWATPEQVLRIADQAAALGGDIARLLIITAAWTGCRWGELAALHRDNLDLDTGHLVVDPEQGSLHESRGRRWLGPPKTPSSARRIALPPFLVRLLRRHLDSHPFEFMFTTSRGTWLWRSTFDRRVLRPAIDGCHRPGIRAYSVCPGLTFHGLRHSHKTWLIAGGAPEIAQARRLGHHLPDRVVETYSHVAREVETRLLADLQRRWRKAVRSPRPARPTQQKRAAAKSRPPIPPSRKPRQRPNPPALIPDGKRDNSRLARQGRGNGAARKRVPWSSTPQKLPTWDTPQQLDPITRDQPANTRKPLRPAPTA</sequence>
<dbReference type="SUPFAM" id="SSF56349">
    <property type="entry name" value="DNA breaking-rejoining enzymes"/>
    <property type="match status" value="1"/>
</dbReference>
<dbReference type="PANTHER" id="PTHR30349:SF64">
    <property type="entry name" value="PROPHAGE INTEGRASE INTD-RELATED"/>
    <property type="match status" value="1"/>
</dbReference>
<proteinExistence type="inferred from homology"/>
<dbReference type="InterPro" id="IPR011010">
    <property type="entry name" value="DNA_brk_join_enz"/>
</dbReference>
<dbReference type="RefSeq" id="WP_352266994.1">
    <property type="nucleotide sequence ID" value="NZ_JBHUKQ010000017.1"/>
</dbReference>